<dbReference type="InterPro" id="IPR050463">
    <property type="entry name" value="Gfo/Idh/MocA_oxidrdct_glycsds"/>
</dbReference>
<sequence length="384" mass="43820">MRKVKVGIIGTGFIGPAHIEALRRLGYAEVVALADMNEEVARKKAELLSIGKYYGDYREMLKDTEIEVVHICTPNHLHYIMSKDAMEAGKHVVCEKPMAMNTAEAEEMIKIAKEKQVVNALHFNLRFYPLMHHVKMMIENEELGKILAINGSYQQDWLLYDTDFSWRLQPEFSGESRAIADIGSHWMDLVEFTTGLKVTELCSDLATFHPIRKKPLKPIETYSGKSLSAEDYEEIEITTEDYATVLLRFNNGAHGSMTVNQVAAGRKNRLYFEVYGTKKAIGWDSERPNELWIGRRDADNGILLRDPSLMLPAGREIASFPGGHNEGFPDTSKQMFAKLYRYISEKGYLKGETPDFPTFEDGHRELLLCENMIKSARDEKWIKL</sequence>
<reference evidence="4 5" key="1">
    <citation type="submission" date="2017-03" db="EMBL/GenBank/DDBJ databases">
        <title>Genome sequence of Clostridium hungatei DSM 14427.</title>
        <authorList>
            <person name="Poehlein A."/>
            <person name="Daniel R."/>
        </authorList>
    </citation>
    <scope>NUCLEOTIDE SEQUENCE [LARGE SCALE GENOMIC DNA]</scope>
    <source>
        <strain evidence="4 5">DSM 14427</strain>
    </source>
</reference>
<dbReference type="InterPro" id="IPR000683">
    <property type="entry name" value="Gfo/Idh/MocA-like_OxRdtase_N"/>
</dbReference>
<dbReference type="Proteomes" id="UP000191554">
    <property type="component" value="Unassembled WGS sequence"/>
</dbReference>
<dbReference type="PANTHER" id="PTHR43818">
    <property type="entry name" value="BCDNA.GH03377"/>
    <property type="match status" value="1"/>
</dbReference>
<protein>
    <submittedName>
        <fullName evidence="4">Glucose-6-phosphate 3-dehydrogenase</fullName>
        <ecNumber evidence="4">1.1.1.361</ecNumber>
    </submittedName>
</protein>
<dbReference type="InterPro" id="IPR036291">
    <property type="entry name" value="NAD(P)-bd_dom_sf"/>
</dbReference>
<keyword evidence="1 4" id="KW-0560">Oxidoreductase</keyword>
<keyword evidence="5" id="KW-1185">Reference proteome</keyword>
<proteinExistence type="predicted"/>
<dbReference type="EC" id="1.1.1.361" evidence="4"/>
<evidence type="ECO:0000259" key="2">
    <source>
        <dbReference type="Pfam" id="PF01408"/>
    </source>
</evidence>
<evidence type="ECO:0000256" key="1">
    <source>
        <dbReference type="ARBA" id="ARBA00023002"/>
    </source>
</evidence>
<dbReference type="SUPFAM" id="SSF51735">
    <property type="entry name" value="NAD(P)-binding Rossmann-fold domains"/>
    <property type="match status" value="1"/>
</dbReference>
<dbReference type="Gene3D" id="3.40.50.720">
    <property type="entry name" value="NAD(P)-binding Rossmann-like Domain"/>
    <property type="match status" value="1"/>
</dbReference>
<dbReference type="RefSeq" id="WP_080064515.1">
    <property type="nucleotide sequence ID" value="NZ_MZGX01000012.1"/>
</dbReference>
<dbReference type="AlphaFoldDB" id="A0A1V4SJI3"/>
<evidence type="ECO:0000313" key="4">
    <source>
        <dbReference type="EMBL" id="OPX44052.1"/>
    </source>
</evidence>
<dbReference type="GO" id="GO:0000166">
    <property type="term" value="F:nucleotide binding"/>
    <property type="evidence" value="ECO:0007669"/>
    <property type="project" value="InterPro"/>
</dbReference>
<dbReference type="PANTHER" id="PTHR43818:SF11">
    <property type="entry name" value="BCDNA.GH03377"/>
    <property type="match status" value="1"/>
</dbReference>
<dbReference type="STRING" id="48256.CLHUN_20770"/>
<gene>
    <name evidence="4" type="primary">ntdC_2</name>
    <name evidence="4" type="ORF">CLHUN_20770</name>
</gene>
<dbReference type="InterPro" id="IPR055170">
    <property type="entry name" value="GFO_IDH_MocA-like_dom"/>
</dbReference>
<dbReference type="EMBL" id="MZGX01000012">
    <property type="protein sequence ID" value="OPX44052.1"/>
    <property type="molecule type" value="Genomic_DNA"/>
</dbReference>
<feature type="domain" description="Gfo/Idh/MocA-like oxidoreductase N-terminal" evidence="2">
    <location>
        <begin position="4"/>
        <end position="118"/>
    </location>
</feature>
<dbReference type="Pfam" id="PF01408">
    <property type="entry name" value="GFO_IDH_MocA"/>
    <property type="match status" value="1"/>
</dbReference>
<organism evidence="4 5">
    <name type="scientific">Ruminiclostridium hungatei</name>
    <name type="common">Clostridium hungatei</name>
    <dbReference type="NCBI Taxonomy" id="48256"/>
    <lineage>
        <taxon>Bacteria</taxon>
        <taxon>Bacillati</taxon>
        <taxon>Bacillota</taxon>
        <taxon>Clostridia</taxon>
        <taxon>Eubacteriales</taxon>
        <taxon>Oscillospiraceae</taxon>
        <taxon>Ruminiclostridium</taxon>
    </lineage>
</organism>
<dbReference type="SUPFAM" id="SSF55347">
    <property type="entry name" value="Glyceraldehyde-3-phosphate dehydrogenase-like, C-terminal domain"/>
    <property type="match status" value="1"/>
</dbReference>
<name>A0A1V4SJI3_RUMHU</name>
<accession>A0A1V4SJI3</accession>
<dbReference type="Pfam" id="PF22725">
    <property type="entry name" value="GFO_IDH_MocA_C3"/>
    <property type="match status" value="1"/>
</dbReference>
<dbReference type="Gene3D" id="3.30.360.10">
    <property type="entry name" value="Dihydrodipicolinate Reductase, domain 2"/>
    <property type="match status" value="1"/>
</dbReference>
<dbReference type="OrthoDB" id="9815825at2"/>
<evidence type="ECO:0000259" key="3">
    <source>
        <dbReference type="Pfam" id="PF22725"/>
    </source>
</evidence>
<feature type="domain" description="GFO/IDH/MocA-like oxidoreductase" evidence="3">
    <location>
        <begin position="132"/>
        <end position="281"/>
    </location>
</feature>
<comment type="caution">
    <text evidence="4">The sequence shown here is derived from an EMBL/GenBank/DDBJ whole genome shotgun (WGS) entry which is preliminary data.</text>
</comment>
<dbReference type="GO" id="GO:0103074">
    <property type="term" value="F:glucose-6-phosphate 3-dehydrogenase activity"/>
    <property type="evidence" value="ECO:0007669"/>
    <property type="project" value="UniProtKB-EC"/>
</dbReference>
<evidence type="ECO:0000313" key="5">
    <source>
        <dbReference type="Proteomes" id="UP000191554"/>
    </source>
</evidence>